<proteinExistence type="predicted"/>
<protein>
    <submittedName>
        <fullName evidence="1">Uncharacterized protein</fullName>
    </submittedName>
</protein>
<evidence type="ECO:0000313" key="1">
    <source>
        <dbReference type="EMBL" id="ESR23052.1"/>
    </source>
</evidence>
<dbReference type="EMBL" id="AWXZ01000039">
    <property type="protein sequence ID" value="ESR23052.1"/>
    <property type="molecule type" value="Genomic_DNA"/>
</dbReference>
<keyword evidence="2" id="KW-1185">Reference proteome</keyword>
<dbReference type="STRING" id="631454.N177_3120"/>
<dbReference type="AlphaFoldDB" id="V4QTH1"/>
<comment type="caution">
    <text evidence="1">The sequence shown here is derived from an EMBL/GenBank/DDBJ whole genome shotgun (WGS) entry which is preliminary data.</text>
</comment>
<gene>
    <name evidence="1" type="ORF">N177_3120</name>
</gene>
<name>V4QTH1_9HYPH</name>
<sequence>MHPRRVGAGDVGVSDPGCGFSGREEVLPEVPGTWLTLGPPVWRGLRSR</sequence>
<organism evidence="1 2">
    <name type="scientific">Lutibaculum baratangense AMV1</name>
    <dbReference type="NCBI Taxonomy" id="631454"/>
    <lineage>
        <taxon>Bacteria</taxon>
        <taxon>Pseudomonadati</taxon>
        <taxon>Pseudomonadota</taxon>
        <taxon>Alphaproteobacteria</taxon>
        <taxon>Hyphomicrobiales</taxon>
        <taxon>Tepidamorphaceae</taxon>
        <taxon>Lutibaculum</taxon>
    </lineage>
</organism>
<dbReference type="Proteomes" id="UP000017819">
    <property type="component" value="Unassembled WGS sequence"/>
</dbReference>
<evidence type="ECO:0000313" key="2">
    <source>
        <dbReference type="Proteomes" id="UP000017819"/>
    </source>
</evidence>
<accession>V4QTH1</accession>
<reference evidence="1 2" key="1">
    <citation type="journal article" date="2014" name="Genome Announc.">
        <title>Draft Genome Sequence of Lutibaculum baratangense Strain AMV1T, Isolated from a Mud Volcano in Andamans, India.</title>
        <authorList>
            <person name="Singh A."/>
            <person name="Sreenivas A."/>
            <person name="Sathyanarayana Reddy G."/>
            <person name="Pinnaka A.K."/>
            <person name="Shivaji S."/>
        </authorList>
    </citation>
    <scope>NUCLEOTIDE SEQUENCE [LARGE SCALE GENOMIC DNA]</scope>
    <source>
        <strain evidence="1 2">AMV1</strain>
    </source>
</reference>